<dbReference type="Pfam" id="PF00520">
    <property type="entry name" value="Ion_trans"/>
    <property type="match status" value="1"/>
</dbReference>
<evidence type="ECO:0000256" key="8">
    <source>
        <dbReference type="ARBA" id="ARBA00023054"/>
    </source>
</evidence>
<keyword evidence="8 13" id="KW-0175">Coiled coil</keyword>
<dbReference type="Gene3D" id="1.20.120.350">
    <property type="entry name" value="Voltage-gated potassium channels. Chain C"/>
    <property type="match status" value="1"/>
</dbReference>
<dbReference type="InterPro" id="IPR005821">
    <property type="entry name" value="Ion_trans_dom"/>
</dbReference>
<organism evidence="17 18">
    <name type="scientific">Stachybotrys chartarum (strain CBS 109288 / IBT 7711)</name>
    <name type="common">Toxic black mold</name>
    <name type="synonym">Stilbospora chartarum</name>
    <dbReference type="NCBI Taxonomy" id="1280523"/>
    <lineage>
        <taxon>Eukaryota</taxon>
        <taxon>Fungi</taxon>
        <taxon>Dikarya</taxon>
        <taxon>Ascomycota</taxon>
        <taxon>Pezizomycotina</taxon>
        <taxon>Sordariomycetes</taxon>
        <taxon>Hypocreomycetidae</taxon>
        <taxon>Hypocreales</taxon>
        <taxon>Stachybotryaceae</taxon>
        <taxon>Stachybotrys</taxon>
    </lineage>
</organism>
<keyword evidence="4" id="KW-1003">Cell membrane</keyword>
<evidence type="ECO:0000259" key="16">
    <source>
        <dbReference type="Pfam" id="PF00520"/>
    </source>
</evidence>
<gene>
    <name evidence="17" type="ORF">S7711_04005</name>
</gene>
<dbReference type="AlphaFoldDB" id="A0A084AXF8"/>
<accession>A0A084AXF8</accession>
<evidence type="ECO:0000256" key="13">
    <source>
        <dbReference type="SAM" id="Coils"/>
    </source>
</evidence>
<evidence type="ECO:0000256" key="6">
    <source>
        <dbReference type="ARBA" id="ARBA00022882"/>
    </source>
</evidence>
<evidence type="ECO:0000256" key="15">
    <source>
        <dbReference type="SAM" id="Phobius"/>
    </source>
</evidence>
<dbReference type="PANTHER" id="PTHR46480">
    <property type="entry name" value="F20B24.22"/>
    <property type="match status" value="1"/>
</dbReference>
<name>A0A084AXF8_STACB</name>
<evidence type="ECO:0000256" key="9">
    <source>
        <dbReference type="ARBA" id="ARBA00023065"/>
    </source>
</evidence>
<dbReference type="InterPro" id="IPR031846">
    <property type="entry name" value="Hvcn1"/>
</dbReference>
<evidence type="ECO:0000313" key="18">
    <source>
        <dbReference type="Proteomes" id="UP000028045"/>
    </source>
</evidence>
<dbReference type="PANTHER" id="PTHR46480:SF1">
    <property type="entry name" value="VOLTAGE-GATED HYDROGEN CHANNEL 1"/>
    <property type="match status" value="1"/>
</dbReference>
<keyword evidence="10 15" id="KW-0472">Membrane</keyword>
<sequence>MASIDDIARPLLPDTHHGAGDGDASSGHSHKLWRGRATVQNYRAYGRRLLSSRGKHFGTMAIVAFDVAALLANVFIELISCEMDQRDEPWVRKLIAALQIVGLVFSCVFLVELVACLFAFGFNYLSSWFHVFDSAVIVASFTIDVASQGLTESIGSLVVVLRLWRLAKISEEVILGAVERVDSLEHRMEELEQENRELRAELGFGSHEHALHE</sequence>
<keyword evidence="3" id="KW-0813">Transport</keyword>
<evidence type="ECO:0000256" key="3">
    <source>
        <dbReference type="ARBA" id="ARBA00022448"/>
    </source>
</evidence>
<dbReference type="GO" id="GO:0005886">
    <property type="term" value="C:plasma membrane"/>
    <property type="evidence" value="ECO:0007669"/>
    <property type="project" value="UniProtKB-SubCell"/>
</dbReference>
<evidence type="ECO:0000256" key="7">
    <source>
        <dbReference type="ARBA" id="ARBA00022989"/>
    </source>
</evidence>
<feature type="coiled-coil region" evidence="13">
    <location>
        <begin position="174"/>
        <end position="208"/>
    </location>
</feature>
<evidence type="ECO:0000256" key="4">
    <source>
        <dbReference type="ARBA" id="ARBA00022475"/>
    </source>
</evidence>
<keyword evidence="7 15" id="KW-1133">Transmembrane helix</keyword>
<reference evidence="17 18" key="1">
    <citation type="journal article" date="2014" name="BMC Genomics">
        <title>Comparative genome sequencing reveals chemotype-specific gene clusters in the toxigenic black mold Stachybotrys.</title>
        <authorList>
            <person name="Semeiks J."/>
            <person name="Borek D."/>
            <person name="Otwinowski Z."/>
            <person name="Grishin N.V."/>
        </authorList>
    </citation>
    <scope>NUCLEOTIDE SEQUENCE [LARGE SCALE GENOMIC DNA]</scope>
    <source>
        <strain evidence="18">CBS 109288 / IBT 7711</strain>
    </source>
</reference>
<feature type="transmembrane region" description="Helical" evidence="15">
    <location>
        <begin position="96"/>
        <end position="120"/>
    </location>
</feature>
<evidence type="ECO:0000256" key="1">
    <source>
        <dbReference type="ARBA" id="ARBA00004651"/>
    </source>
</evidence>
<dbReference type="InterPro" id="IPR027359">
    <property type="entry name" value="Volt_channel_dom_sf"/>
</dbReference>
<dbReference type="Proteomes" id="UP000028045">
    <property type="component" value="Unassembled WGS sequence"/>
</dbReference>
<feature type="region of interest" description="Disordered" evidence="14">
    <location>
        <begin position="10"/>
        <end position="31"/>
    </location>
</feature>
<proteinExistence type="predicted"/>
<evidence type="ECO:0000256" key="10">
    <source>
        <dbReference type="ARBA" id="ARBA00023136"/>
    </source>
</evidence>
<feature type="domain" description="Ion transport" evidence="16">
    <location>
        <begin position="73"/>
        <end position="169"/>
    </location>
</feature>
<keyword evidence="18" id="KW-1185">Reference proteome</keyword>
<protein>
    <recommendedName>
        <fullName evidence="2">Voltage-gated hydrogen channel 1</fullName>
    </recommendedName>
    <alternativeName>
        <fullName evidence="12">Hydrogen voltage-gated channel 1</fullName>
    </alternativeName>
</protein>
<keyword evidence="6" id="KW-0851">Voltage-gated channel</keyword>
<evidence type="ECO:0000256" key="5">
    <source>
        <dbReference type="ARBA" id="ARBA00022692"/>
    </source>
</evidence>
<evidence type="ECO:0000313" key="17">
    <source>
        <dbReference type="EMBL" id="KEY69987.1"/>
    </source>
</evidence>
<dbReference type="GO" id="GO:0030171">
    <property type="term" value="F:voltage-gated proton channel activity"/>
    <property type="evidence" value="ECO:0007669"/>
    <property type="project" value="InterPro"/>
</dbReference>
<dbReference type="GO" id="GO:0034702">
    <property type="term" value="C:monoatomic ion channel complex"/>
    <property type="evidence" value="ECO:0007669"/>
    <property type="project" value="UniProtKB-KW"/>
</dbReference>
<evidence type="ECO:0000256" key="12">
    <source>
        <dbReference type="ARBA" id="ARBA00031989"/>
    </source>
</evidence>
<keyword evidence="11" id="KW-0407">Ion channel</keyword>
<evidence type="ECO:0000256" key="11">
    <source>
        <dbReference type="ARBA" id="ARBA00023303"/>
    </source>
</evidence>
<evidence type="ECO:0000256" key="2">
    <source>
        <dbReference type="ARBA" id="ARBA00015897"/>
    </source>
</evidence>
<dbReference type="EMBL" id="KL648500">
    <property type="protein sequence ID" value="KEY69987.1"/>
    <property type="molecule type" value="Genomic_DNA"/>
</dbReference>
<dbReference type="CDD" id="cd14686">
    <property type="entry name" value="bZIP"/>
    <property type="match status" value="1"/>
</dbReference>
<dbReference type="HOGENOM" id="CLU_076372_1_2_1"/>
<keyword evidence="9" id="KW-0406">Ion transport</keyword>
<evidence type="ECO:0000256" key="14">
    <source>
        <dbReference type="SAM" id="MobiDB-lite"/>
    </source>
</evidence>
<feature type="transmembrane region" description="Helical" evidence="15">
    <location>
        <begin position="57"/>
        <end position="76"/>
    </location>
</feature>
<comment type="subcellular location">
    <subcellularLocation>
        <location evidence="1">Cell membrane</location>
        <topology evidence="1">Multi-pass membrane protein</topology>
    </subcellularLocation>
</comment>
<keyword evidence="5 15" id="KW-0812">Transmembrane</keyword>
<dbReference type="OrthoDB" id="427456at2759"/>